<dbReference type="InterPro" id="IPR018997">
    <property type="entry name" value="PUB_domain"/>
</dbReference>
<dbReference type="PANTHER" id="PTHR47796">
    <property type="entry name" value="ZINC METALLOPROTEINASE-LIKE PROTEIN"/>
    <property type="match status" value="1"/>
</dbReference>
<feature type="compositionally biased region" description="Basic and acidic residues" evidence="1">
    <location>
        <begin position="380"/>
        <end position="389"/>
    </location>
</feature>
<evidence type="ECO:0000313" key="4">
    <source>
        <dbReference type="Proteomes" id="UP000734854"/>
    </source>
</evidence>
<organism evidence="3 4">
    <name type="scientific">Zingiber officinale</name>
    <name type="common">Ginger</name>
    <name type="synonym">Amomum zingiber</name>
    <dbReference type="NCBI Taxonomy" id="94328"/>
    <lineage>
        <taxon>Eukaryota</taxon>
        <taxon>Viridiplantae</taxon>
        <taxon>Streptophyta</taxon>
        <taxon>Embryophyta</taxon>
        <taxon>Tracheophyta</taxon>
        <taxon>Spermatophyta</taxon>
        <taxon>Magnoliopsida</taxon>
        <taxon>Liliopsida</taxon>
        <taxon>Zingiberales</taxon>
        <taxon>Zingiberaceae</taxon>
        <taxon>Zingiber</taxon>
    </lineage>
</organism>
<dbReference type="PROSITE" id="PS51397">
    <property type="entry name" value="WLM"/>
    <property type="match status" value="1"/>
</dbReference>
<dbReference type="PANTHER" id="PTHR47796:SF1">
    <property type="entry name" value="OS08G0500800 PROTEIN"/>
    <property type="match status" value="1"/>
</dbReference>
<accession>A0A8J5KV54</accession>
<comment type="caution">
    <text evidence="3">The sequence shown here is derived from an EMBL/GenBank/DDBJ whole genome shotgun (WGS) entry which is preliminary data.</text>
</comment>
<dbReference type="Proteomes" id="UP000734854">
    <property type="component" value="Unassembled WGS sequence"/>
</dbReference>
<protein>
    <recommendedName>
        <fullName evidence="2">WLM domain-containing protein</fullName>
    </recommendedName>
</protein>
<sequence length="656" mass="73520">MEKLNNCNVLVVWRGMKLSVDVNSNSNVKEFGQKLQELTHVKPDTMRFFVPQTNNKGSWMLSPFSDAHSMLSLQEAAILQGKPIRMMGVLKDEIDDVSQNSKNDLRIVGFDEEEKRLKQRATYRPQSSLKLPQGDYIFCEFQTLQIPGIQLTPPPSEALKRMHMLACDRGIIAIMNKHRWRVGIMTEMAPEGYVGISPECILGFNKNHGEEISLRLRTDDLKGFRKYESIKKTLLHELAHMVYSEHDSKFFALNKQLNEEAANLDWTKSTSHTLSGRIYTDNYEEDAYINASRESIGQKLGGAMNSFASVRASSVAAAYNRLVNVSAKEPLLDDNKFVGNQVSFDSEPDPDDMVTSFGNASILEMVKNTKASSSKSYTAVHDEPDHDDSLNNENVLEPDPDDAPTISVLTTESKTVPVDIAATENEHDPDNNLSVDAVKTIMRHDTAGIVSSKLDTQQQRNLELGPDESTSSRIILDVQMEELNLTKLHGEPDPDESTKDMLSEAQERFQQSSETSPVADESMKVDDAYGFDNQEVQRIEEPAAIFCSRLQKVIDILKSEAAPSQAATALQTLFKIIRNVIEHPGEIKFRRLRKANPQFQRNVANYKAAMEILALVGFCEDVISDEIGMVETFLVLKRNDPGLLWLAKSSLELSIA</sequence>
<dbReference type="Pfam" id="PF08325">
    <property type="entry name" value="WLM"/>
    <property type="match status" value="1"/>
</dbReference>
<dbReference type="Pfam" id="PF09409">
    <property type="entry name" value="PUB"/>
    <property type="match status" value="1"/>
</dbReference>
<feature type="region of interest" description="Disordered" evidence="1">
    <location>
        <begin position="373"/>
        <end position="404"/>
    </location>
</feature>
<dbReference type="AlphaFoldDB" id="A0A8J5KV54"/>
<feature type="domain" description="WLM" evidence="2">
    <location>
        <begin position="129"/>
        <end position="323"/>
    </location>
</feature>
<proteinExistence type="predicted"/>
<gene>
    <name evidence="3" type="ORF">ZIOFF_040406</name>
</gene>
<keyword evidence="4" id="KW-1185">Reference proteome</keyword>
<evidence type="ECO:0000256" key="1">
    <source>
        <dbReference type="SAM" id="MobiDB-lite"/>
    </source>
</evidence>
<feature type="region of interest" description="Disordered" evidence="1">
    <location>
        <begin position="488"/>
        <end position="520"/>
    </location>
</feature>
<feature type="compositionally biased region" description="Basic and acidic residues" evidence="1">
    <location>
        <begin position="488"/>
        <end position="507"/>
    </location>
</feature>
<name>A0A8J5KV54_ZINOF</name>
<evidence type="ECO:0000313" key="3">
    <source>
        <dbReference type="EMBL" id="KAG6500558.1"/>
    </source>
</evidence>
<dbReference type="SMART" id="SM00580">
    <property type="entry name" value="PUG"/>
    <property type="match status" value="1"/>
</dbReference>
<reference evidence="3 4" key="1">
    <citation type="submission" date="2020-08" db="EMBL/GenBank/DDBJ databases">
        <title>Plant Genome Project.</title>
        <authorList>
            <person name="Zhang R.-G."/>
        </authorList>
    </citation>
    <scope>NUCLEOTIDE SEQUENCE [LARGE SCALE GENOMIC DNA]</scope>
    <source>
        <tissue evidence="3">Rhizome</tissue>
    </source>
</reference>
<dbReference type="OrthoDB" id="49605at2759"/>
<evidence type="ECO:0000259" key="2">
    <source>
        <dbReference type="PROSITE" id="PS51397"/>
    </source>
</evidence>
<dbReference type="CDD" id="cd10463">
    <property type="entry name" value="PUB_WLM"/>
    <property type="match status" value="1"/>
</dbReference>
<dbReference type="InterPro" id="IPR013536">
    <property type="entry name" value="WLM_dom"/>
</dbReference>
<dbReference type="EMBL" id="JACMSC010000011">
    <property type="protein sequence ID" value="KAG6500558.1"/>
    <property type="molecule type" value="Genomic_DNA"/>
</dbReference>